<evidence type="ECO:0000313" key="1">
    <source>
        <dbReference type="EMBL" id="MBX74365.1"/>
    </source>
</evidence>
<accession>A0A2P2R567</accession>
<protein>
    <submittedName>
        <fullName evidence="1">Uncharacterized protein</fullName>
    </submittedName>
</protein>
<name>A0A2P2R567_RHIMU</name>
<dbReference type="AlphaFoldDB" id="A0A2P2R567"/>
<organism evidence="1">
    <name type="scientific">Rhizophora mucronata</name>
    <name type="common">Asiatic mangrove</name>
    <dbReference type="NCBI Taxonomy" id="61149"/>
    <lineage>
        <taxon>Eukaryota</taxon>
        <taxon>Viridiplantae</taxon>
        <taxon>Streptophyta</taxon>
        <taxon>Embryophyta</taxon>
        <taxon>Tracheophyta</taxon>
        <taxon>Spermatophyta</taxon>
        <taxon>Magnoliopsida</taxon>
        <taxon>eudicotyledons</taxon>
        <taxon>Gunneridae</taxon>
        <taxon>Pentapetalae</taxon>
        <taxon>rosids</taxon>
        <taxon>fabids</taxon>
        <taxon>Malpighiales</taxon>
        <taxon>Rhizophoraceae</taxon>
        <taxon>Rhizophora</taxon>
    </lineage>
</organism>
<dbReference type="EMBL" id="GGEC01093881">
    <property type="protein sequence ID" value="MBX74365.1"/>
    <property type="molecule type" value="Transcribed_RNA"/>
</dbReference>
<proteinExistence type="predicted"/>
<reference evidence="1" key="1">
    <citation type="submission" date="2018-02" db="EMBL/GenBank/DDBJ databases">
        <title>Rhizophora mucronata_Transcriptome.</title>
        <authorList>
            <person name="Meera S.P."/>
            <person name="Sreeshan A."/>
            <person name="Augustine A."/>
        </authorList>
    </citation>
    <scope>NUCLEOTIDE SEQUENCE</scope>
    <source>
        <tissue evidence="1">Leaf</tissue>
    </source>
</reference>
<sequence length="35" mass="4016">MSRPWVLIVMLLGCPQFHPIPHARCMLHSHVVVIP</sequence>